<gene>
    <name evidence="1" type="ordered locus">MSMEI_1594</name>
</gene>
<dbReference type="AlphaFoldDB" id="I7FYI3"/>
<proteinExistence type="predicted"/>
<dbReference type="EMBL" id="CP001663">
    <property type="protein sequence ID" value="AFP38067.1"/>
    <property type="molecule type" value="Genomic_DNA"/>
</dbReference>
<name>I7FYI3_MYCS2</name>
<dbReference type="KEGG" id="msg:MSMEI_1594"/>
<protein>
    <submittedName>
        <fullName evidence="1">Uncharacterized protein</fullName>
    </submittedName>
</protein>
<reference evidence="1 2" key="1">
    <citation type="journal article" date="2007" name="Genome Biol.">
        <title>Interrupted coding sequences in Mycobacterium smegmatis: authentic mutations or sequencing errors?</title>
        <authorList>
            <person name="Deshayes C."/>
            <person name="Perrodou E."/>
            <person name="Gallien S."/>
            <person name="Euphrasie D."/>
            <person name="Schaeffer C."/>
            <person name="Van-Dorsselaer A."/>
            <person name="Poch O."/>
            <person name="Lecompte O."/>
            <person name="Reyrat J.M."/>
        </authorList>
    </citation>
    <scope>NUCLEOTIDE SEQUENCE [LARGE SCALE GENOMIC DNA]</scope>
    <source>
        <strain evidence="2">ATCC 700084 / mc(2)155</strain>
    </source>
</reference>
<evidence type="ECO:0000313" key="1">
    <source>
        <dbReference type="EMBL" id="AFP38067.1"/>
    </source>
</evidence>
<evidence type="ECO:0000313" key="2">
    <source>
        <dbReference type="Proteomes" id="UP000006158"/>
    </source>
</evidence>
<dbReference type="Proteomes" id="UP000006158">
    <property type="component" value="Chromosome"/>
</dbReference>
<sequence>MSLRCASRTASSCGVRPSSTSSCSSSAIRIAISTASFTRSSASCNRSSWQSRCALSISTDTSVTTWPICSKIAFIAFSRSARSSSAMHRAPSLHSDASIRVWVATLRDTSIIACFCNWSARCLRSMRAISRCAAISEACNFCCASSSVRCRFFADASSSAARWSAAASSARSFSAASAASCWACRAKVTVCHMVTATATNTTAPKNHSALLPSSPGAARMYHAMVRVPATPQTSQPIPVLASKDPPLRSGLASVAVTGIGAVRATASSSEIPVALADSDLVDSLSSVMLNSHRPRVRPCRVQIMATPRVRHHRSPSAGPER</sequence>
<dbReference type="PATRIC" id="fig|246196.56.peg.1645"/>
<reference evidence="1 2" key="2">
    <citation type="journal article" date="2009" name="Genome Res.">
        <title>Ortho-proteogenomics: multiple proteomes investigation through orthology and a new MS-based protocol.</title>
        <authorList>
            <person name="Gallien S."/>
            <person name="Perrodou E."/>
            <person name="Carapito C."/>
            <person name="Deshayes C."/>
            <person name="Reyrat J.M."/>
            <person name="Van Dorsselaer A."/>
            <person name="Poch O."/>
            <person name="Schaeffer C."/>
            <person name="Lecompte O."/>
        </authorList>
    </citation>
    <scope>NUCLEOTIDE SEQUENCE [LARGE SCALE GENOMIC DNA]</scope>
    <source>
        <strain evidence="2">ATCC 700084 / mc(2)155</strain>
    </source>
</reference>
<organism evidence="1 2">
    <name type="scientific">Mycolicibacterium smegmatis (strain ATCC 700084 / mc(2)155)</name>
    <name type="common">Mycobacterium smegmatis</name>
    <dbReference type="NCBI Taxonomy" id="246196"/>
    <lineage>
        <taxon>Bacteria</taxon>
        <taxon>Bacillati</taxon>
        <taxon>Actinomycetota</taxon>
        <taxon>Actinomycetes</taxon>
        <taxon>Mycobacteriales</taxon>
        <taxon>Mycobacteriaceae</taxon>
        <taxon>Mycolicibacterium</taxon>
    </lineage>
</organism>
<accession>I7FYI3</accession>